<dbReference type="SUPFAM" id="SSF53850">
    <property type="entry name" value="Periplasmic binding protein-like II"/>
    <property type="match status" value="1"/>
</dbReference>
<dbReference type="InterPro" id="IPR042100">
    <property type="entry name" value="Bug_dom1"/>
</dbReference>
<dbReference type="OrthoDB" id="8678477at2"/>
<dbReference type="PIRSF" id="PIRSF017082">
    <property type="entry name" value="YflP"/>
    <property type="match status" value="1"/>
</dbReference>
<dbReference type="Proteomes" id="UP000319212">
    <property type="component" value="Unassembled WGS sequence"/>
</dbReference>
<feature type="signal peptide" evidence="2">
    <location>
        <begin position="1"/>
        <end position="23"/>
    </location>
</feature>
<dbReference type="PANTHER" id="PTHR42928:SF5">
    <property type="entry name" value="BLR1237 PROTEIN"/>
    <property type="match status" value="1"/>
</dbReference>
<protein>
    <submittedName>
        <fullName evidence="3">Tripartite tricarboxylate transporter substrate binding protein</fullName>
    </submittedName>
</protein>
<dbReference type="PANTHER" id="PTHR42928">
    <property type="entry name" value="TRICARBOXYLATE-BINDING PROTEIN"/>
    <property type="match status" value="1"/>
</dbReference>
<evidence type="ECO:0000256" key="2">
    <source>
        <dbReference type="SAM" id="SignalP"/>
    </source>
</evidence>
<dbReference type="Gene3D" id="3.40.190.10">
    <property type="entry name" value="Periplasmic binding protein-like II"/>
    <property type="match status" value="1"/>
</dbReference>
<name>A0A502DYA0_9BURK</name>
<evidence type="ECO:0000256" key="1">
    <source>
        <dbReference type="ARBA" id="ARBA00006987"/>
    </source>
</evidence>
<dbReference type="Gene3D" id="3.40.190.150">
    <property type="entry name" value="Bordetella uptake gene, domain 1"/>
    <property type="match status" value="1"/>
</dbReference>
<dbReference type="AlphaFoldDB" id="A0A502DYA0"/>
<evidence type="ECO:0000313" key="4">
    <source>
        <dbReference type="Proteomes" id="UP000319212"/>
    </source>
</evidence>
<dbReference type="EMBL" id="RCZI01000002">
    <property type="protein sequence ID" value="TPG29140.1"/>
    <property type="molecule type" value="Genomic_DNA"/>
</dbReference>
<proteinExistence type="inferred from homology"/>
<comment type="caution">
    <text evidence="3">The sequence shown here is derived from an EMBL/GenBank/DDBJ whole genome shotgun (WGS) entry which is preliminary data.</text>
</comment>
<dbReference type="CDD" id="cd13578">
    <property type="entry name" value="PBP2_Bug27"/>
    <property type="match status" value="1"/>
</dbReference>
<accession>A0A502DYA0</accession>
<keyword evidence="2" id="KW-0732">Signal</keyword>
<gene>
    <name evidence="3" type="ORF">EAH82_10305</name>
</gene>
<organism evidence="3 4">
    <name type="scientific">Variovorax guangxiensis</name>
    <dbReference type="NCBI Taxonomy" id="1775474"/>
    <lineage>
        <taxon>Bacteria</taxon>
        <taxon>Pseudomonadati</taxon>
        <taxon>Pseudomonadota</taxon>
        <taxon>Betaproteobacteria</taxon>
        <taxon>Burkholderiales</taxon>
        <taxon>Comamonadaceae</taxon>
        <taxon>Variovorax</taxon>
    </lineage>
</organism>
<feature type="chain" id="PRO_5021481662" evidence="2">
    <location>
        <begin position="24"/>
        <end position="323"/>
    </location>
</feature>
<dbReference type="Pfam" id="PF03401">
    <property type="entry name" value="TctC"/>
    <property type="match status" value="1"/>
</dbReference>
<reference evidence="3 4" key="1">
    <citation type="journal article" date="2019" name="Environ. Microbiol.">
        <title>Species interactions and distinct microbial communities in high Arctic permafrost affected cryosols are associated with the CH4 and CO2 gas fluxes.</title>
        <authorList>
            <person name="Altshuler I."/>
            <person name="Hamel J."/>
            <person name="Turney S."/>
            <person name="Magnuson E."/>
            <person name="Levesque R."/>
            <person name="Greer C."/>
            <person name="Whyte L.G."/>
        </authorList>
    </citation>
    <scope>NUCLEOTIDE SEQUENCE [LARGE SCALE GENOMIC DNA]</scope>
    <source>
        <strain evidence="3 4">S06.C</strain>
    </source>
</reference>
<evidence type="ECO:0000313" key="3">
    <source>
        <dbReference type="EMBL" id="TPG29140.1"/>
    </source>
</evidence>
<dbReference type="RefSeq" id="WP_140841380.1">
    <property type="nucleotide sequence ID" value="NZ_RCZI01000002.1"/>
</dbReference>
<sequence>MKTTIRWFAAAVLSVAAVGAVQAQSYPNKPVRLIVPYPAGGTTDIIARVAAQQLSERLKQPFVVENKAGANGAIGSVEVARAPADGYTLLMGTASTHGINSAVYKSLPYDAVKDFAPVTIVASTPNIIAVHPSVPAKNLQELLALAKAQPGKLNYGSTSLGGSPHMSAELLKMMAGVDMVHVPYKGAAPMLTDLMGGQVQIGFDNLPSTINFVRSGKVRAIAVTTPQRWPGAPEIPTVAESGLPGYEVSGWFGLLAPAGTPPAVLATIQQALSEAVKQPEVNKQMLELGAQPVANTPDAFAKLVQADVAKWRDVVKTTGVKLD</sequence>
<comment type="similarity">
    <text evidence="1">Belongs to the UPF0065 (bug) family.</text>
</comment>
<dbReference type="InterPro" id="IPR005064">
    <property type="entry name" value="BUG"/>
</dbReference>